<keyword evidence="2" id="KW-1185">Reference proteome</keyword>
<evidence type="ECO:0000313" key="1">
    <source>
        <dbReference type="EMBL" id="MBO1073289.1"/>
    </source>
</evidence>
<dbReference type="Pfam" id="PF01904">
    <property type="entry name" value="DUF72"/>
    <property type="match status" value="1"/>
</dbReference>
<dbReference type="InterPro" id="IPR036520">
    <property type="entry name" value="UPF0759_sf"/>
</dbReference>
<dbReference type="EMBL" id="JACTNF010000001">
    <property type="protein sequence ID" value="MBO1073289.1"/>
    <property type="molecule type" value="Genomic_DNA"/>
</dbReference>
<dbReference type="Gene3D" id="3.20.20.410">
    <property type="entry name" value="Protein of unknown function UPF0759"/>
    <property type="match status" value="1"/>
</dbReference>
<sequence length="241" mass="26516">MPCHSIRIGTAGWSIPAAQAADFPAEGSHLLRYAGQLPAVEINSSFYRPHRPATYARWAGTVPDDFRFAVKVPKEITHVLRLVGAGEVLARFLEETGNLGPKLGPLLLQLPPSLAFQPDIASSFLENFRALFDGQMVCEPRHPSWFTVEAEALLVAHRIPRVAADPQPARGAGRPGGWPGLRYWRLHGSPRMYYSAYPPERLERLAALLREADAESWVIFDNTAEGAAWADALSLLGSVTR</sequence>
<accession>A0ABS3K737</accession>
<organism evidence="1 2">
    <name type="scientific">Roseomonas marmotae</name>
    <dbReference type="NCBI Taxonomy" id="2768161"/>
    <lineage>
        <taxon>Bacteria</taxon>
        <taxon>Pseudomonadati</taxon>
        <taxon>Pseudomonadota</taxon>
        <taxon>Alphaproteobacteria</taxon>
        <taxon>Acetobacterales</taxon>
        <taxon>Roseomonadaceae</taxon>
        <taxon>Roseomonas</taxon>
    </lineage>
</organism>
<dbReference type="PANTHER" id="PTHR30348:SF14">
    <property type="entry name" value="BLR8050 PROTEIN"/>
    <property type="match status" value="1"/>
</dbReference>
<protein>
    <submittedName>
        <fullName evidence="1">DUF72 domain-containing protein</fullName>
    </submittedName>
</protein>
<dbReference type="Proteomes" id="UP001518990">
    <property type="component" value="Unassembled WGS sequence"/>
</dbReference>
<evidence type="ECO:0000313" key="2">
    <source>
        <dbReference type="Proteomes" id="UP001518990"/>
    </source>
</evidence>
<dbReference type="InterPro" id="IPR002763">
    <property type="entry name" value="DUF72"/>
</dbReference>
<name>A0ABS3K737_9PROT</name>
<gene>
    <name evidence="1" type="ORF">IAI60_01555</name>
</gene>
<dbReference type="PANTHER" id="PTHR30348">
    <property type="entry name" value="UNCHARACTERIZED PROTEIN YECE"/>
    <property type="match status" value="1"/>
</dbReference>
<dbReference type="RefSeq" id="WP_207444892.1">
    <property type="nucleotide sequence ID" value="NZ_CP061091.1"/>
</dbReference>
<proteinExistence type="predicted"/>
<reference evidence="1 2" key="1">
    <citation type="submission" date="2020-09" db="EMBL/GenBank/DDBJ databases">
        <title>Roseomonas.</title>
        <authorList>
            <person name="Zhu W."/>
        </authorList>
    </citation>
    <scope>NUCLEOTIDE SEQUENCE [LARGE SCALE GENOMIC DNA]</scope>
    <source>
        <strain evidence="1 2">1311</strain>
    </source>
</reference>
<comment type="caution">
    <text evidence="1">The sequence shown here is derived from an EMBL/GenBank/DDBJ whole genome shotgun (WGS) entry which is preliminary data.</text>
</comment>
<dbReference type="SUPFAM" id="SSF117396">
    <property type="entry name" value="TM1631-like"/>
    <property type="match status" value="1"/>
</dbReference>